<dbReference type="RefSeq" id="WP_413780254.1">
    <property type="nucleotide sequence ID" value="NZ_JAUOZS010000001.1"/>
</dbReference>
<dbReference type="CDD" id="cd11644">
    <property type="entry name" value="Precorrin-6Y-MT"/>
    <property type="match status" value="1"/>
</dbReference>
<feature type="domain" description="Tetrapyrrole methylase" evidence="6">
    <location>
        <begin position="4"/>
        <end position="192"/>
    </location>
</feature>
<evidence type="ECO:0000256" key="5">
    <source>
        <dbReference type="ARBA" id="ARBA00022691"/>
    </source>
</evidence>
<proteinExistence type="predicted"/>
<protein>
    <submittedName>
        <fullName evidence="7">Precorrin-6y C5,15-methyltransferase (Decarboxylating) subunit CbiE</fullName>
    </submittedName>
</protein>
<evidence type="ECO:0000256" key="2">
    <source>
        <dbReference type="ARBA" id="ARBA00022573"/>
    </source>
</evidence>
<evidence type="ECO:0000313" key="7">
    <source>
        <dbReference type="EMBL" id="MDT8901750.1"/>
    </source>
</evidence>
<dbReference type="InterPro" id="IPR000878">
    <property type="entry name" value="4pyrrol_Mease"/>
</dbReference>
<reference evidence="7 8" key="1">
    <citation type="submission" date="2023-07" db="EMBL/GenBank/DDBJ databases">
        <title>The novel representative of Negativicutes class, Anaeroselena agilis gen. nov. sp. nov.</title>
        <authorList>
            <person name="Prokofeva M.I."/>
            <person name="Elcheninov A.G."/>
            <person name="Klyukina A."/>
            <person name="Kublanov I.V."/>
            <person name="Frolov E.N."/>
            <person name="Podosokorskaya O.A."/>
        </authorList>
    </citation>
    <scope>NUCLEOTIDE SEQUENCE [LARGE SCALE GENOMIC DNA]</scope>
    <source>
        <strain evidence="7 8">4137-cl</strain>
    </source>
</reference>
<name>A0ABU3NZ80_9FIRM</name>
<evidence type="ECO:0000256" key="4">
    <source>
        <dbReference type="ARBA" id="ARBA00022679"/>
    </source>
</evidence>
<evidence type="ECO:0000256" key="1">
    <source>
        <dbReference type="ARBA" id="ARBA00004953"/>
    </source>
</evidence>
<sequence length="208" mass="21121">MDHKITVIGIGPGSPDYLPPIAARAIARAKVLVGGRRALAAFAPAGSETYPIGGDIAAVLAYIGRRLAEGDVAVLVSGDPGFHSLLAALRREFGPGRLEVIPGVSSVQLAFARLACPWQDAVLVSLHGRAAADGALDYAPGKKLALLTDAANAPHAIAGELLACGWPPATAVWLCADLSYPGEQILATDLAAAAAGAGCEHCVMVVMA</sequence>
<keyword evidence="5" id="KW-0949">S-adenosyl-L-methionine</keyword>
<evidence type="ECO:0000259" key="6">
    <source>
        <dbReference type="Pfam" id="PF00590"/>
    </source>
</evidence>
<dbReference type="EMBL" id="JAUOZS010000001">
    <property type="protein sequence ID" value="MDT8901750.1"/>
    <property type="molecule type" value="Genomic_DNA"/>
</dbReference>
<dbReference type="Proteomes" id="UP001254848">
    <property type="component" value="Unassembled WGS sequence"/>
</dbReference>
<evidence type="ECO:0000313" key="8">
    <source>
        <dbReference type="Proteomes" id="UP001254848"/>
    </source>
</evidence>
<keyword evidence="8" id="KW-1185">Reference proteome</keyword>
<keyword evidence="2" id="KW-0169">Cobalamin biosynthesis</keyword>
<dbReference type="NCBIfam" id="TIGR02467">
    <property type="entry name" value="CbiE"/>
    <property type="match status" value="1"/>
</dbReference>
<dbReference type="InterPro" id="IPR035996">
    <property type="entry name" value="4pyrrol_Methylase_sf"/>
</dbReference>
<dbReference type="InterPro" id="IPR014776">
    <property type="entry name" value="4pyrrole_Mease_sub2"/>
</dbReference>
<dbReference type="Pfam" id="PF00590">
    <property type="entry name" value="TP_methylase"/>
    <property type="match status" value="1"/>
</dbReference>
<dbReference type="InterPro" id="IPR014777">
    <property type="entry name" value="4pyrrole_Mease_sub1"/>
</dbReference>
<gene>
    <name evidence="7" type="primary">cbiE</name>
    <name evidence="7" type="ORF">Q4T40_10885</name>
</gene>
<dbReference type="InterPro" id="IPR050714">
    <property type="entry name" value="Cobalamin_biosynth_MTase"/>
</dbReference>
<keyword evidence="3" id="KW-0489">Methyltransferase</keyword>
<accession>A0ABU3NZ80</accession>
<organism evidence="7 8">
    <name type="scientific">Anaeroselena agilis</name>
    <dbReference type="NCBI Taxonomy" id="3063788"/>
    <lineage>
        <taxon>Bacteria</taxon>
        <taxon>Bacillati</taxon>
        <taxon>Bacillota</taxon>
        <taxon>Negativicutes</taxon>
        <taxon>Acetonemataceae</taxon>
        <taxon>Anaeroselena</taxon>
    </lineage>
</organism>
<comment type="caution">
    <text evidence="7">The sequence shown here is derived from an EMBL/GenBank/DDBJ whole genome shotgun (WGS) entry which is preliminary data.</text>
</comment>
<dbReference type="Gene3D" id="3.30.950.10">
    <property type="entry name" value="Methyltransferase, Cobalt-precorrin-4 Transmethylase, Domain 2"/>
    <property type="match status" value="1"/>
</dbReference>
<dbReference type="Gene3D" id="3.40.1010.10">
    <property type="entry name" value="Cobalt-precorrin-4 Transmethylase, Domain 1"/>
    <property type="match status" value="1"/>
</dbReference>
<evidence type="ECO:0000256" key="3">
    <source>
        <dbReference type="ARBA" id="ARBA00022603"/>
    </source>
</evidence>
<keyword evidence="4" id="KW-0808">Transferase</keyword>
<comment type="pathway">
    <text evidence="1">Cofactor biosynthesis; adenosylcobalamin biosynthesis.</text>
</comment>
<dbReference type="SUPFAM" id="SSF53790">
    <property type="entry name" value="Tetrapyrrole methylase"/>
    <property type="match status" value="1"/>
</dbReference>
<dbReference type="PANTHER" id="PTHR43182">
    <property type="entry name" value="COBALT-PRECORRIN-6B C(15)-METHYLTRANSFERASE (DECARBOXYLATING)"/>
    <property type="match status" value="1"/>
</dbReference>
<dbReference type="InterPro" id="IPR012818">
    <property type="entry name" value="CbiE"/>
</dbReference>
<dbReference type="PANTHER" id="PTHR43182:SF1">
    <property type="entry name" value="COBALT-PRECORRIN-7 C(5)-METHYLTRANSFERASE"/>
    <property type="match status" value="1"/>
</dbReference>